<evidence type="ECO:0000256" key="1">
    <source>
        <dbReference type="SAM" id="SignalP"/>
    </source>
</evidence>
<gene>
    <name evidence="2" type="ORF">BGT96224V316_LOCUS4338</name>
</gene>
<organism evidence="2 3">
    <name type="scientific">Blumeria graminis f. sp. tritici</name>
    <dbReference type="NCBI Taxonomy" id="62690"/>
    <lineage>
        <taxon>Eukaryota</taxon>
        <taxon>Fungi</taxon>
        <taxon>Dikarya</taxon>
        <taxon>Ascomycota</taxon>
        <taxon>Pezizomycotina</taxon>
        <taxon>Leotiomycetes</taxon>
        <taxon>Erysiphales</taxon>
        <taxon>Erysiphaceae</taxon>
        <taxon>Blumeria</taxon>
    </lineage>
</organism>
<protein>
    <submittedName>
        <fullName evidence="2">Bgt-50627</fullName>
    </submittedName>
</protein>
<proteinExistence type="predicted"/>
<dbReference type="Proteomes" id="UP000324639">
    <property type="component" value="Chromosome Bgt_-06"/>
</dbReference>
<keyword evidence="3" id="KW-1185">Reference proteome</keyword>
<name>A0A9X9QCZ7_BLUGR</name>
<evidence type="ECO:0000313" key="3">
    <source>
        <dbReference type="Proteomes" id="UP000324639"/>
    </source>
</evidence>
<feature type="chain" id="PRO_5040724639" evidence="1">
    <location>
        <begin position="16"/>
        <end position="327"/>
    </location>
</feature>
<reference evidence="2 3" key="1">
    <citation type="submission" date="2018-08" db="EMBL/GenBank/DDBJ databases">
        <authorList>
            <person name="Muller C M."/>
        </authorList>
    </citation>
    <scope>NUCLEOTIDE SEQUENCE [LARGE SCALE GENOMIC DNA]</scope>
</reference>
<evidence type="ECO:0000313" key="2">
    <source>
        <dbReference type="EMBL" id="VDB88095.1"/>
    </source>
</evidence>
<dbReference type="EMBL" id="LR026989">
    <property type="protein sequence ID" value="VDB88095.1"/>
    <property type="molecule type" value="Genomic_DNA"/>
</dbReference>
<dbReference type="AlphaFoldDB" id="A0A9X9QCZ7"/>
<feature type="signal peptide" evidence="1">
    <location>
        <begin position="1"/>
        <end position="15"/>
    </location>
</feature>
<sequence>MVCLLAFLLYTGTNLQQKDRFVITSLEYEETSYHSYEVNYETLFPVPAKDSGIYRTLVKFDGPGTYLTVYCSIKLSINDLQGAVSKGLTRTQARLDRGFSNDERVEDGCLDYVNNLDLERREKVKKVGIQDTKGIEPGSFLVSQLILSHQCTMRILISLAYQQRILCAGSYGFTPTYRDARLPTIEFDEPLKIAATVLDGQMIIRQTVLIREEALGWSQGQLQIFSRDIGSRWLQYTTVVQKPSTGRIITRFVGDNNVQVRNFMDKFDTQNRIQKITAECHGLRKTVTLGLDTCREFRYRNLRVELPKLGPLPVDGYLSKVERNKLN</sequence>
<keyword evidence="1" id="KW-0732">Signal</keyword>
<accession>A0A9X9QCZ7</accession>